<dbReference type="InterPro" id="IPR020084">
    <property type="entry name" value="NUDIX_hydrolase_CS"/>
</dbReference>
<evidence type="ECO:0000313" key="3">
    <source>
        <dbReference type="EMBL" id="MFF4520494.1"/>
    </source>
</evidence>
<keyword evidence="1" id="KW-0378">Hydrolase</keyword>
<evidence type="ECO:0000256" key="1">
    <source>
        <dbReference type="ARBA" id="ARBA00022801"/>
    </source>
</evidence>
<dbReference type="InterPro" id="IPR000086">
    <property type="entry name" value="NUDIX_hydrolase_dom"/>
</dbReference>
<proteinExistence type="predicted"/>
<dbReference type="EMBL" id="JBIAWJ010000001">
    <property type="protein sequence ID" value="MFF4520494.1"/>
    <property type="molecule type" value="Genomic_DNA"/>
</dbReference>
<keyword evidence="4" id="KW-1185">Reference proteome</keyword>
<evidence type="ECO:0000259" key="2">
    <source>
        <dbReference type="PROSITE" id="PS51462"/>
    </source>
</evidence>
<dbReference type="InterPro" id="IPR015797">
    <property type="entry name" value="NUDIX_hydrolase-like_dom_sf"/>
</dbReference>
<dbReference type="Proteomes" id="UP001602058">
    <property type="component" value="Unassembled WGS sequence"/>
</dbReference>
<evidence type="ECO:0000313" key="4">
    <source>
        <dbReference type="Proteomes" id="UP001602058"/>
    </source>
</evidence>
<dbReference type="PROSITE" id="PS51462">
    <property type="entry name" value="NUDIX"/>
    <property type="match status" value="1"/>
</dbReference>
<gene>
    <name evidence="3" type="ORF">ACFY1D_03325</name>
</gene>
<dbReference type="Gene3D" id="3.90.79.10">
    <property type="entry name" value="Nucleoside Triphosphate Pyrophosphohydrolase"/>
    <property type="match status" value="1"/>
</dbReference>
<sequence length="184" mass="19843">MGWKYVRTDLLHKGRFLSLYRDDVIRPDGLAGSYEHVAVDDGVRVVAVDQDQRIALVEDEFYLQRRRVLHLPGGGTGGEAPRDAALRELEEETGVVADEVRALGVIDPLPATTVARTHLFLATGLRPGAVHRDDTEAGMTVQWRTMAAALAAVQDGEITEAGSVAALLLAERVVRPTPSSSPGP</sequence>
<comment type="caution">
    <text evidence="3">The sequence shown here is derived from an EMBL/GenBank/DDBJ whole genome shotgun (WGS) entry which is preliminary data.</text>
</comment>
<reference evidence="3 4" key="1">
    <citation type="submission" date="2024-10" db="EMBL/GenBank/DDBJ databases">
        <title>The Natural Products Discovery Center: Release of the First 8490 Sequenced Strains for Exploring Actinobacteria Biosynthetic Diversity.</title>
        <authorList>
            <person name="Kalkreuter E."/>
            <person name="Kautsar S.A."/>
            <person name="Yang D."/>
            <person name="Bader C.D."/>
            <person name="Teijaro C.N."/>
            <person name="Fluegel L."/>
            <person name="Davis C.M."/>
            <person name="Simpson J.R."/>
            <person name="Lauterbach L."/>
            <person name="Steele A.D."/>
            <person name="Gui C."/>
            <person name="Meng S."/>
            <person name="Li G."/>
            <person name="Viehrig K."/>
            <person name="Ye F."/>
            <person name="Su P."/>
            <person name="Kiefer A.F."/>
            <person name="Nichols A."/>
            <person name="Cepeda A.J."/>
            <person name="Yan W."/>
            <person name="Fan B."/>
            <person name="Jiang Y."/>
            <person name="Adhikari A."/>
            <person name="Zheng C.-J."/>
            <person name="Schuster L."/>
            <person name="Cowan T.M."/>
            <person name="Smanski M.J."/>
            <person name="Chevrette M.G."/>
            <person name="De Carvalho L.P.S."/>
            <person name="Shen B."/>
        </authorList>
    </citation>
    <scope>NUCLEOTIDE SEQUENCE [LARGE SCALE GENOMIC DNA]</scope>
    <source>
        <strain evidence="3 4">NPDC001390</strain>
    </source>
</reference>
<dbReference type="PROSITE" id="PS00893">
    <property type="entry name" value="NUDIX_BOX"/>
    <property type="match status" value="1"/>
</dbReference>
<organism evidence="3 4">
    <name type="scientific">Streptomyces bluensis</name>
    <dbReference type="NCBI Taxonomy" id="33897"/>
    <lineage>
        <taxon>Bacteria</taxon>
        <taxon>Bacillati</taxon>
        <taxon>Actinomycetota</taxon>
        <taxon>Actinomycetes</taxon>
        <taxon>Kitasatosporales</taxon>
        <taxon>Streptomycetaceae</taxon>
        <taxon>Streptomyces</taxon>
    </lineage>
</organism>
<dbReference type="RefSeq" id="WP_387883200.1">
    <property type="nucleotide sequence ID" value="NZ_JBIAWJ010000001.1"/>
</dbReference>
<accession>A0ABW6UAU4</accession>
<feature type="domain" description="Nudix hydrolase" evidence="2">
    <location>
        <begin position="38"/>
        <end position="166"/>
    </location>
</feature>
<protein>
    <submittedName>
        <fullName evidence="3">NUDIX domain-containing protein</fullName>
    </submittedName>
</protein>
<name>A0ABW6UAU4_9ACTN</name>
<dbReference type="Pfam" id="PF00293">
    <property type="entry name" value="NUDIX"/>
    <property type="match status" value="1"/>
</dbReference>
<dbReference type="SUPFAM" id="SSF55811">
    <property type="entry name" value="Nudix"/>
    <property type="match status" value="1"/>
</dbReference>